<comment type="caution">
    <text evidence="2">The sequence shown here is derived from an EMBL/GenBank/DDBJ whole genome shotgun (WGS) entry which is preliminary data.</text>
</comment>
<dbReference type="PANTHER" id="PTHR35394">
    <property type="entry name" value="DUF3176 DOMAIN-CONTAINING PROTEIN"/>
    <property type="match status" value="1"/>
</dbReference>
<keyword evidence="1" id="KW-1133">Transmembrane helix</keyword>
<evidence type="ECO:0000313" key="3">
    <source>
        <dbReference type="Proteomes" id="UP001610563"/>
    </source>
</evidence>
<name>A0ABR4GMT1_9EURO</name>
<dbReference type="EMBL" id="JBFTWV010000004">
    <property type="protein sequence ID" value="KAL2800379.1"/>
    <property type="molecule type" value="Genomic_DNA"/>
</dbReference>
<keyword evidence="3" id="KW-1185">Reference proteome</keyword>
<keyword evidence="1" id="KW-0812">Transmembrane</keyword>
<dbReference type="Proteomes" id="UP001610563">
    <property type="component" value="Unassembled WGS sequence"/>
</dbReference>
<accession>A0ABR4GMT1</accession>
<gene>
    <name evidence="2" type="ORF">BJX66DRAFT_321783</name>
</gene>
<dbReference type="PANTHER" id="PTHR35394:SF5">
    <property type="entry name" value="DUF3176 DOMAIN-CONTAINING PROTEIN"/>
    <property type="match status" value="1"/>
</dbReference>
<evidence type="ECO:0000313" key="2">
    <source>
        <dbReference type="EMBL" id="KAL2800379.1"/>
    </source>
</evidence>
<organism evidence="2 3">
    <name type="scientific">Aspergillus keveii</name>
    <dbReference type="NCBI Taxonomy" id="714993"/>
    <lineage>
        <taxon>Eukaryota</taxon>
        <taxon>Fungi</taxon>
        <taxon>Dikarya</taxon>
        <taxon>Ascomycota</taxon>
        <taxon>Pezizomycotina</taxon>
        <taxon>Eurotiomycetes</taxon>
        <taxon>Eurotiomycetidae</taxon>
        <taxon>Eurotiales</taxon>
        <taxon>Aspergillaceae</taxon>
        <taxon>Aspergillus</taxon>
        <taxon>Aspergillus subgen. Nidulantes</taxon>
    </lineage>
</organism>
<protein>
    <submittedName>
        <fullName evidence="2">Uncharacterized protein</fullName>
    </submittedName>
</protein>
<proteinExistence type="predicted"/>
<sequence length="171" mass="19034">MATYWRLTQFIDGGGYWEWTMENKSAWVHRTEHHDSAAAKVLRDGLETSMGNIAASLSRAALVSSNQSVYGTISQGEAYVSVDWIWILLPSALVLLGVCFLLLTILANRRQHLHLWKSSILAVVFHGLDEVESGGLGTRYDSVHQMERTAGQICVRLKKGSQHRGLVLNQA</sequence>
<reference evidence="2 3" key="1">
    <citation type="submission" date="2024-07" db="EMBL/GenBank/DDBJ databases">
        <title>Section-level genome sequencing and comparative genomics of Aspergillus sections Usti and Cavernicolus.</title>
        <authorList>
            <consortium name="Lawrence Berkeley National Laboratory"/>
            <person name="Nybo J.L."/>
            <person name="Vesth T.C."/>
            <person name="Theobald S."/>
            <person name="Frisvad J.C."/>
            <person name="Larsen T.O."/>
            <person name="Kjaerboelling I."/>
            <person name="Rothschild-Mancinelli K."/>
            <person name="Lyhne E.K."/>
            <person name="Kogle M.E."/>
            <person name="Barry K."/>
            <person name="Clum A."/>
            <person name="Na H."/>
            <person name="Ledsgaard L."/>
            <person name="Lin J."/>
            <person name="Lipzen A."/>
            <person name="Kuo A."/>
            <person name="Riley R."/>
            <person name="Mondo S."/>
            <person name="Labutti K."/>
            <person name="Haridas S."/>
            <person name="Pangalinan J."/>
            <person name="Salamov A.A."/>
            <person name="Simmons B.A."/>
            <person name="Magnuson J.K."/>
            <person name="Chen J."/>
            <person name="Drula E."/>
            <person name="Henrissat B."/>
            <person name="Wiebenga A."/>
            <person name="Lubbers R.J."/>
            <person name="Gomes A.C."/>
            <person name="Makela M.R."/>
            <person name="Stajich J."/>
            <person name="Grigoriev I.V."/>
            <person name="Mortensen U.H."/>
            <person name="De Vries R.P."/>
            <person name="Baker S.E."/>
            <person name="Andersen M.R."/>
        </authorList>
    </citation>
    <scope>NUCLEOTIDE SEQUENCE [LARGE SCALE GENOMIC DNA]</scope>
    <source>
        <strain evidence="2 3">CBS 209.92</strain>
    </source>
</reference>
<evidence type="ECO:0000256" key="1">
    <source>
        <dbReference type="SAM" id="Phobius"/>
    </source>
</evidence>
<keyword evidence="1" id="KW-0472">Membrane</keyword>
<feature type="transmembrane region" description="Helical" evidence="1">
    <location>
        <begin position="84"/>
        <end position="107"/>
    </location>
</feature>